<dbReference type="SMART" id="SM00267">
    <property type="entry name" value="GGDEF"/>
    <property type="match status" value="1"/>
</dbReference>
<dbReference type="GO" id="GO:1902201">
    <property type="term" value="P:negative regulation of bacterial-type flagellum-dependent cell motility"/>
    <property type="evidence" value="ECO:0007669"/>
    <property type="project" value="TreeGrafter"/>
</dbReference>
<dbReference type="PANTHER" id="PTHR45138:SF9">
    <property type="entry name" value="DIGUANYLATE CYCLASE DGCM-RELATED"/>
    <property type="match status" value="1"/>
</dbReference>
<feature type="modified residue" description="4-aspartylphosphate" evidence="3">
    <location>
        <position position="52"/>
    </location>
</feature>
<dbReference type="PANTHER" id="PTHR45138">
    <property type="entry name" value="REGULATORY COMPONENTS OF SENSORY TRANSDUCTION SYSTEM"/>
    <property type="match status" value="1"/>
</dbReference>
<dbReference type="GO" id="GO:0000160">
    <property type="term" value="P:phosphorelay signal transduction system"/>
    <property type="evidence" value="ECO:0007669"/>
    <property type="project" value="InterPro"/>
</dbReference>
<evidence type="ECO:0000256" key="3">
    <source>
        <dbReference type="PROSITE-ProRule" id="PRU00169"/>
    </source>
</evidence>
<dbReference type="PROSITE" id="PS50887">
    <property type="entry name" value="GGDEF"/>
    <property type="match status" value="1"/>
</dbReference>
<dbReference type="Gene3D" id="3.30.70.270">
    <property type="match status" value="1"/>
</dbReference>
<gene>
    <name evidence="6" type="ORF">C4541_02290</name>
</gene>
<dbReference type="FunFam" id="3.30.70.270:FF:000001">
    <property type="entry name" value="Diguanylate cyclase domain protein"/>
    <property type="match status" value="1"/>
</dbReference>
<evidence type="ECO:0000259" key="4">
    <source>
        <dbReference type="PROSITE" id="PS50110"/>
    </source>
</evidence>
<evidence type="ECO:0000259" key="5">
    <source>
        <dbReference type="PROSITE" id="PS50887"/>
    </source>
</evidence>
<dbReference type="Gene3D" id="6.10.250.690">
    <property type="match status" value="1"/>
</dbReference>
<dbReference type="Pfam" id="PF00072">
    <property type="entry name" value="Response_reg"/>
    <property type="match status" value="1"/>
</dbReference>
<dbReference type="EMBL" id="QZJZ01000015">
    <property type="protein sequence ID" value="RJP61184.1"/>
    <property type="molecule type" value="Genomic_DNA"/>
</dbReference>
<dbReference type="SMART" id="SM00448">
    <property type="entry name" value="REC"/>
    <property type="match status" value="1"/>
</dbReference>
<dbReference type="InterPro" id="IPR001789">
    <property type="entry name" value="Sig_transdc_resp-reg_receiver"/>
</dbReference>
<feature type="domain" description="GGDEF" evidence="5">
    <location>
        <begin position="169"/>
        <end position="302"/>
    </location>
</feature>
<sequence length="302" mass="33918">MPKILVVDDDHGLVDMLQIGLEALQYETLVAYDGVEAVAKTKEHMPDIILLDVNLPLKTGFEVCKEIRSTVLTTYIPIIMITARDDLSSKIEGLDIGADDYITKPVDIKEVLARIKSMLRIKKLQDELRTTRDELRELSIKDYLTGCYNRRYIMEILLLEVKKSRRYGLSLACIMADLDGFKAVNDTYGHPFGDVVLKSIAEVIFHNLRDSDIIGRYGGEEFIAILPSLSQKAELEDICERIRSAVEQKKCSSNGCSVNVTISIGATLFNGVDIPDEDKIIEIVDEALYEAKHSGKNCFVLR</sequence>
<comment type="caution">
    <text evidence="6">The sequence shown here is derived from an EMBL/GenBank/DDBJ whole genome shotgun (WGS) entry which is preliminary data.</text>
</comment>
<dbReference type="Gene3D" id="3.40.50.2300">
    <property type="match status" value="1"/>
</dbReference>
<evidence type="ECO:0000256" key="2">
    <source>
        <dbReference type="ARBA" id="ARBA00034247"/>
    </source>
</evidence>
<protein>
    <recommendedName>
        <fullName evidence="1">diguanylate cyclase</fullName>
        <ecNumber evidence="1">2.7.7.65</ecNumber>
    </recommendedName>
</protein>
<dbReference type="GO" id="GO:0043709">
    <property type="term" value="P:cell adhesion involved in single-species biofilm formation"/>
    <property type="evidence" value="ECO:0007669"/>
    <property type="project" value="TreeGrafter"/>
</dbReference>
<dbReference type="Proteomes" id="UP000266426">
    <property type="component" value="Unassembled WGS sequence"/>
</dbReference>
<dbReference type="SUPFAM" id="SSF55073">
    <property type="entry name" value="Nucleotide cyclase"/>
    <property type="match status" value="1"/>
</dbReference>
<feature type="domain" description="Response regulatory" evidence="4">
    <location>
        <begin position="3"/>
        <end position="119"/>
    </location>
</feature>
<comment type="catalytic activity">
    <reaction evidence="2">
        <text>2 GTP = 3',3'-c-di-GMP + 2 diphosphate</text>
        <dbReference type="Rhea" id="RHEA:24898"/>
        <dbReference type="ChEBI" id="CHEBI:33019"/>
        <dbReference type="ChEBI" id="CHEBI:37565"/>
        <dbReference type="ChEBI" id="CHEBI:58805"/>
        <dbReference type="EC" id="2.7.7.65"/>
    </reaction>
</comment>
<evidence type="ECO:0000313" key="7">
    <source>
        <dbReference type="Proteomes" id="UP000266426"/>
    </source>
</evidence>
<dbReference type="NCBIfam" id="TIGR00254">
    <property type="entry name" value="GGDEF"/>
    <property type="match status" value="1"/>
</dbReference>
<dbReference type="InterPro" id="IPR050469">
    <property type="entry name" value="Diguanylate_Cyclase"/>
</dbReference>
<dbReference type="InterPro" id="IPR000160">
    <property type="entry name" value="GGDEF_dom"/>
</dbReference>
<reference evidence="6 7" key="1">
    <citation type="journal article" date="2017" name="ISME J.">
        <title>Energy and carbon metabolisms in a deep terrestrial subsurface fluid microbial community.</title>
        <authorList>
            <person name="Momper L."/>
            <person name="Jungbluth S.P."/>
            <person name="Lee M.D."/>
            <person name="Amend J.P."/>
        </authorList>
    </citation>
    <scope>NUCLEOTIDE SEQUENCE [LARGE SCALE GENOMIC DNA]</scope>
    <source>
        <strain evidence="6">SURF_26</strain>
    </source>
</reference>
<dbReference type="Pfam" id="PF00990">
    <property type="entry name" value="GGDEF"/>
    <property type="match status" value="1"/>
</dbReference>
<keyword evidence="3" id="KW-0597">Phosphoprotein</keyword>
<dbReference type="GO" id="GO:0052621">
    <property type="term" value="F:diguanylate cyclase activity"/>
    <property type="evidence" value="ECO:0007669"/>
    <property type="project" value="UniProtKB-EC"/>
</dbReference>
<dbReference type="SUPFAM" id="SSF52172">
    <property type="entry name" value="CheY-like"/>
    <property type="match status" value="1"/>
</dbReference>
<proteinExistence type="predicted"/>
<evidence type="ECO:0000313" key="6">
    <source>
        <dbReference type="EMBL" id="RJP61184.1"/>
    </source>
</evidence>
<dbReference type="CDD" id="cd17574">
    <property type="entry name" value="REC_OmpR"/>
    <property type="match status" value="1"/>
</dbReference>
<dbReference type="AlphaFoldDB" id="A0A3A4R4T3"/>
<accession>A0A3A4R4T3</accession>
<dbReference type="EC" id="2.7.7.65" evidence="1"/>
<dbReference type="PROSITE" id="PS50110">
    <property type="entry name" value="RESPONSE_REGULATORY"/>
    <property type="match status" value="1"/>
</dbReference>
<dbReference type="InterPro" id="IPR011006">
    <property type="entry name" value="CheY-like_superfamily"/>
</dbReference>
<organism evidence="6 7">
    <name type="scientific">Candidatus Auribacter fodinae</name>
    <dbReference type="NCBI Taxonomy" id="2093366"/>
    <lineage>
        <taxon>Bacteria</taxon>
        <taxon>Pseudomonadati</taxon>
        <taxon>Candidatus Auribacterota</taxon>
        <taxon>Candidatus Auribacteria</taxon>
        <taxon>Candidatus Auribacterales</taxon>
        <taxon>Candidatus Auribacteraceae</taxon>
        <taxon>Candidatus Auribacter</taxon>
    </lineage>
</organism>
<dbReference type="InterPro" id="IPR043128">
    <property type="entry name" value="Rev_trsase/Diguanyl_cyclase"/>
</dbReference>
<dbReference type="CDD" id="cd01949">
    <property type="entry name" value="GGDEF"/>
    <property type="match status" value="1"/>
</dbReference>
<dbReference type="InterPro" id="IPR029787">
    <property type="entry name" value="Nucleotide_cyclase"/>
</dbReference>
<dbReference type="GO" id="GO:0005886">
    <property type="term" value="C:plasma membrane"/>
    <property type="evidence" value="ECO:0007669"/>
    <property type="project" value="TreeGrafter"/>
</dbReference>
<evidence type="ECO:0000256" key="1">
    <source>
        <dbReference type="ARBA" id="ARBA00012528"/>
    </source>
</evidence>
<name>A0A3A4R4T3_9BACT</name>